<dbReference type="EMBL" id="SZWF01000004">
    <property type="protein sequence ID" value="KAA9394803.1"/>
    <property type="molecule type" value="Genomic_DNA"/>
</dbReference>
<keyword evidence="1" id="KW-0472">Membrane</keyword>
<organism evidence="2 3">
    <name type="scientific">Kocuria coralli</name>
    <dbReference type="NCBI Taxonomy" id="1461025"/>
    <lineage>
        <taxon>Bacteria</taxon>
        <taxon>Bacillati</taxon>
        <taxon>Actinomycetota</taxon>
        <taxon>Actinomycetes</taxon>
        <taxon>Micrococcales</taxon>
        <taxon>Micrococcaceae</taxon>
        <taxon>Kocuria</taxon>
    </lineage>
</organism>
<evidence type="ECO:0000313" key="2">
    <source>
        <dbReference type="EMBL" id="KAA9394803.1"/>
    </source>
</evidence>
<proteinExistence type="predicted"/>
<protein>
    <submittedName>
        <fullName evidence="2">Uncharacterized protein</fullName>
    </submittedName>
</protein>
<accession>A0A5J5KYT2</accession>
<dbReference type="Proteomes" id="UP000325957">
    <property type="component" value="Unassembled WGS sequence"/>
</dbReference>
<evidence type="ECO:0000256" key="1">
    <source>
        <dbReference type="SAM" id="Phobius"/>
    </source>
</evidence>
<dbReference type="AlphaFoldDB" id="A0A5J5KYT2"/>
<keyword evidence="3" id="KW-1185">Reference proteome</keyword>
<evidence type="ECO:0000313" key="3">
    <source>
        <dbReference type="Proteomes" id="UP000325957"/>
    </source>
</evidence>
<keyword evidence="1" id="KW-0812">Transmembrane</keyword>
<reference evidence="2 3" key="1">
    <citation type="submission" date="2019-05" db="EMBL/GenBank/DDBJ databases">
        <title>Kocuria coralli sp. nov., a novel actinobacterium isolated from coral reef seawater.</title>
        <authorList>
            <person name="Li J."/>
        </authorList>
    </citation>
    <scope>NUCLEOTIDE SEQUENCE [LARGE SCALE GENOMIC DNA]</scope>
    <source>
        <strain evidence="2 3">SCSIO 13007</strain>
    </source>
</reference>
<sequence>MAEAKDKNVWTVLPKLVAMGDRERARKLRRSLWLWLIVVVVVVTAVGTVVNLMTVDRDPQDPVENWLQSMVDGRSRQGLATFSTGGSGYMGSSALPNRAYRAAEGRIDRFEITGVQAAGTTAEITARVWWADGEIPEGGVQGEEHTWTAVKERRTGPFNDHWVLSKHQPDVLSVRAPAVSSIAINGVNQRLKPRDRAVADGNGGVWSWEAMPGRFTVDLPEGSHYVLAQPVEPVVVGLEDPAVHEVAIELEPSPALWEEVDDAIRDEVDDCMSKTSVAPEGCPSSQRWAEGEVPMAEVPSGAMVTPSAATATPTPAGSPTRGASIEDVEWELVSRPSLWLIPDDDTASRLDWKASEHNTAQARLTYLEDGRRIEELIDFPVHVDVTSDGNSADIEVRLD</sequence>
<keyword evidence="1" id="KW-1133">Transmembrane helix</keyword>
<feature type="transmembrane region" description="Helical" evidence="1">
    <location>
        <begin position="32"/>
        <end position="53"/>
    </location>
</feature>
<name>A0A5J5KYT2_9MICC</name>
<comment type="caution">
    <text evidence="2">The sequence shown here is derived from an EMBL/GenBank/DDBJ whole genome shotgun (WGS) entry which is preliminary data.</text>
</comment>
<gene>
    <name evidence="2" type="ORF">FCK90_04515</name>
</gene>